<comment type="caution">
    <text evidence="1">The sequence shown here is derived from an EMBL/GenBank/DDBJ whole genome shotgun (WGS) entry which is preliminary data.</text>
</comment>
<proteinExistence type="predicted"/>
<dbReference type="Proteomes" id="UP000821865">
    <property type="component" value="Chromosome 4"/>
</dbReference>
<keyword evidence="2" id="KW-1185">Reference proteome</keyword>
<name>A0ACB8D0D1_DERSI</name>
<reference evidence="1" key="1">
    <citation type="submission" date="2020-05" db="EMBL/GenBank/DDBJ databases">
        <title>Large-scale comparative analyses of tick genomes elucidate their genetic diversity and vector capacities.</title>
        <authorList>
            <person name="Jia N."/>
            <person name="Wang J."/>
            <person name="Shi W."/>
            <person name="Du L."/>
            <person name="Sun Y."/>
            <person name="Zhan W."/>
            <person name="Jiang J."/>
            <person name="Wang Q."/>
            <person name="Zhang B."/>
            <person name="Ji P."/>
            <person name="Sakyi L.B."/>
            <person name="Cui X."/>
            <person name="Yuan T."/>
            <person name="Jiang B."/>
            <person name="Yang W."/>
            <person name="Lam T.T.-Y."/>
            <person name="Chang Q."/>
            <person name="Ding S."/>
            <person name="Wang X."/>
            <person name="Zhu J."/>
            <person name="Ruan X."/>
            <person name="Zhao L."/>
            <person name="Wei J."/>
            <person name="Que T."/>
            <person name="Du C."/>
            <person name="Cheng J."/>
            <person name="Dai P."/>
            <person name="Han X."/>
            <person name="Huang E."/>
            <person name="Gao Y."/>
            <person name="Liu J."/>
            <person name="Shao H."/>
            <person name="Ye R."/>
            <person name="Li L."/>
            <person name="Wei W."/>
            <person name="Wang X."/>
            <person name="Wang C."/>
            <person name="Yang T."/>
            <person name="Huo Q."/>
            <person name="Li W."/>
            <person name="Guo W."/>
            <person name="Chen H."/>
            <person name="Zhou L."/>
            <person name="Ni X."/>
            <person name="Tian J."/>
            <person name="Zhou Y."/>
            <person name="Sheng Y."/>
            <person name="Liu T."/>
            <person name="Pan Y."/>
            <person name="Xia L."/>
            <person name="Li J."/>
            <person name="Zhao F."/>
            <person name="Cao W."/>
        </authorList>
    </citation>
    <scope>NUCLEOTIDE SEQUENCE</scope>
    <source>
        <strain evidence="1">Dsil-2018</strain>
    </source>
</reference>
<gene>
    <name evidence="1" type="ORF">HPB49_023602</name>
</gene>
<evidence type="ECO:0000313" key="1">
    <source>
        <dbReference type="EMBL" id="KAH7954983.1"/>
    </source>
</evidence>
<evidence type="ECO:0000313" key="2">
    <source>
        <dbReference type="Proteomes" id="UP000821865"/>
    </source>
</evidence>
<dbReference type="EMBL" id="CM023473">
    <property type="protein sequence ID" value="KAH7954983.1"/>
    <property type="molecule type" value="Genomic_DNA"/>
</dbReference>
<accession>A0ACB8D0D1</accession>
<sequence length="362" mass="38663">MKTSRGREHAGSAANSREIAHTASPPHPNAVLAAAPPASSIAKSRTTDGSGPASQTHKRPKIGAKHILILCLATAAFFSVLITLSLLRRQEASHPRRACADTEEQLFVKTSLGEIKGAAVETSNGQRARVFLGIPFGQGTTGSRRFDLASKVTKLRSPFAAVKQGPACLQPSIDAPVLRSVTIMSDNCLTLNVWAPSRCSMEEGESLPVLFFIGGWMFHSASWNGLFDWSRMASYGRVVVVSPNFRLGASGFLHRNGTGPENVGVEDILLAWRWTKEHIASFGGNSSNVVPLGHSSGGVVVSALPARPELLDVNRSVILAQSMFTVTPDNSGVKGVRKTEYLGELCCEKSSCTAERSIPGKF</sequence>
<protein>
    <submittedName>
        <fullName evidence="1">Uncharacterized protein</fullName>
    </submittedName>
</protein>
<organism evidence="1 2">
    <name type="scientific">Dermacentor silvarum</name>
    <name type="common">Tick</name>
    <dbReference type="NCBI Taxonomy" id="543639"/>
    <lineage>
        <taxon>Eukaryota</taxon>
        <taxon>Metazoa</taxon>
        <taxon>Ecdysozoa</taxon>
        <taxon>Arthropoda</taxon>
        <taxon>Chelicerata</taxon>
        <taxon>Arachnida</taxon>
        <taxon>Acari</taxon>
        <taxon>Parasitiformes</taxon>
        <taxon>Ixodida</taxon>
        <taxon>Ixodoidea</taxon>
        <taxon>Ixodidae</taxon>
        <taxon>Rhipicephalinae</taxon>
        <taxon>Dermacentor</taxon>
    </lineage>
</organism>